<dbReference type="Proteomes" id="UP000236333">
    <property type="component" value="Unassembled WGS sequence"/>
</dbReference>
<proteinExistence type="predicted"/>
<feature type="region of interest" description="Disordered" evidence="1">
    <location>
        <begin position="87"/>
        <end position="108"/>
    </location>
</feature>
<keyword evidence="3" id="KW-1185">Reference proteome</keyword>
<accession>A0A2J8ABI0</accession>
<organism evidence="2 3">
    <name type="scientific">Tetrabaena socialis</name>
    <dbReference type="NCBI Taxonomy" id="47790"/>
    <lineage>
        <taxon>Eukaryota</taxon>
        <taxon>Viridiplantae</taxon>
        <taxon>Chlorophyta</taxon>
        <taxon>core chlorophytes</taxon>
        <taxon>Chlorophyceae</taxon>
        <taxon>CS clade</taxon>
        <taxon>Chlamydomonadales</taxon>
        <taxon>Tetrabaenaceae</taxon>
        <taxon>Tetrabaena</taxon>
    </lineage>
</organism>
<evidence type="ECO:0000313" key="2">
    <source>
        <dbReference type="EMBL" id="PNH09857.1"/>
    </source>
</evidence>
<evidence type="ECO:0000313" key="3">
    <source>
        <dbReference type="Proteomes" id="UP000236333"/>
    </source>
</evidence>
<sequence>MAVDDPSMGPSMGLSASGMKAGVCRWQPAEAYPRTAVAVAVVPVVPGSGMLQRFHHLRVAPVAGPVQGGGAVLAVVVLGAKKEVAPPSQFGGRDGRGQITARRHSSGW</sequence>
<gene>
    <name evidence="2" type="ORF">TSOC_003499</name>
</gene>
<protein>
    <submittedName>
        <fullName evidence="2">Uncharacterized protein</fullName>
    </submittedName>
</protein>
<name>A0A2J8ABI0_9CHLO</name>
<comment type="caution">
    <text evidence="2">The sequence shown here is derived from an EMBL/GenBank/DDBJ whole genome shotgun (WGS) entry which is preliminary data.</text>
</comment>
<dbReference type="EMBL" id="PGGS01000076">
    <property type="protein sequence ID" value="PNH09857.1"/>
    <property type="molecule type" value="Genomic_DNA"/>
</dbReference>
<evidence type="ECO:0000256" key="1">
    <source>
        <dbReference type="SAM" id="MobiDB-lite"/>
    </source>
</evidence>
<reference evidence="2 3" key="1">
    <citation type="journal article" date="2017" name="Mol. Biol. Evol.">
        <title>The 4-celled Tetrabaena socialis nuclear genome reveals the essential components for genetic control of cell number at the origin of multicellularity in the volvocine lineage.</title>
        <authorList>
            <person name="Featherston J."/>
            <person name="Arakaki Y."/>
            <person name="Hanschen E.R."/>
            <person name="Ferris P.J."/>
            <person name="Michod R.E."/>
            <person name="Olson B.J.S.C."/>
            <person name="Nozaki H."/>
            <person name="Durand P.M."/>
        </authorList>
    </citation>
    <scope>NUCLEOTIDE SEQUENCE [LARGE SCALE GENOMIC DNA]</scope>
    <source>
        <strain evidence="2 3">NIES-571</strain>
    </source>
</reference>
<dbReference type="AlphaFoldDB" id="A0A2J8ABI0"/>